<dbReference type="EMBL" id="AMGX01000029">
    <property type="protein sequence ID" value="EXJ61376.1"/>
    <property type="molecule type" value="Genomic_DNA"/>
</dbReference>
<evidence type="ECO:0000313" key="10">
    <source>
        <dbReference type="EMBL" id="EXJ61376.1"/>
    </source>
</evidence>
<dbReference type="STRING" id="1182543.W9WA35"/>
<evidence type="ECO:0000256" key="2">
    <source>
        <dbReference type="ARBA" id="ARBA00013091"/>
    </source>
</evidence>
<dbReference type="GO" id="GO:0045493">
    <property type="term" value="P:xylan catabolic process"/>
    <property type="evidence" value="ECO:0007669"/>
    <property type="project" value="UniProtKB-KW"/>
</dbReference>
<dbReference type="Gene3D" id="3.40.50.1820">
    <property type="entry name" value="alpha/beta hydrolase"/>
    <property type="match status" value="1"/>
</dbReference>
<comment type="subcellular location">
    <subcellularLocation>
        <location evidence="1">Secreted</location>
    </subcellularLocation>
</comment>
<dbReference type="PANTHER" id="PTHR38050">
    <property type="match status" value="1"/>
</dbReference>
<dbReference type="RefSeq" id="XP_007750693.1">
    <property type="nucleotide sequence ID" value="XM_007752503.1"/>
</dbReference>
<name>W9WA35_9EURO</name>
<evidence type="ECO:0000313" key="11">
    <source>
        <dbReference type="Proteomes" id="UP000019471"/>
    </source>
</evidence>
<comment type="catalytic activity">
    <reaction evidence="9">
        <text>feruloyl-polysaccharide + H2O = ferulate + polysaccharide.</text>
        <dbReference type="EC" id="3.1.1.73"/>
    </reaction>
</comment>
<evidence type="ECO:0000256" key="9">
    <source>
        <dbReference type="ARBA" id="ARBA00034075"/>
    </source>
</evidence>
<evidence type="ECO:0000256" key="5">
    <source>
        <dbReference type="ARBA" id="ARBA00022729"/>
    </source>
</evidence>
<dbReference type="EC" id="3.1.1.73" evidence="2"/>
<dbReference type="GO" id="GO:0005576">
    <property type="term" value="C:extracellular region"/>
    <property type="evidence" value="ECO:0007669"/>
    <property type="project" value="UniProtKB-SubCell"/>
</dbReference>
<keyword evidence="7" id="KW-0119">Carbohydrate metabolism</keyword>
<gene>
    <name evidence="10" type="ORF">A1O5_11934</name>
</gene>
<evidence type="ECO:0000256" key="8">
    <source>
        <dbReference type="ARBA" id="ARBA00023326"/>
    </source>
</evidence>
<dbReference type="SUPFAM" id="SSF53474">
    <property type="entry name" value="alpha/beta-Hydrolases"/>
    <property type="match status" value="1"/>
</dbReference>
<accession>W9WA35</accession>
<organism evidence="10 11">
    <name type="scientific">Cladophialophora psammophila CBS 110553</name>
    <dbReference type="NCBI Taxonomy" id="1182543"/>
    <lineage>
        <taxon>Eukaryota</taxon>
        <taxon>Fungi</taxon>
        <taxon>Dikarya</taxon>
        <taxon>Ascomycota</taxon>
        <taxon>Pezizomycotina</taxon>
        <taxon>Eurotiomycetes</taxon>
        <taxon>Chaetothyriomycetidae</taxon>
        <taxon>Chaetothyriales</taxon>
        <taxon>Herpotrichiellaceae</taxon>
        <taxon>Cladophialophora</taxon>
    </lineage>
</organism>
<dbReference type="GeneID" id="19196620"/>
<keyword evidence="8" id="KW-0624">Polysaccharide degradation</keyword>
<dbReference type="InterPro" id="IPR029058">
    <property type="entry name" value="AB_hydrolase_fold"/>
</dbReference>
<dbReference type="eggNOG" id="ENOG502SBTI">
    <property type="taxonomic scope" value="Eukaryota"/>
</dbReference>
<keyword evidence="4" id="KW-0858">Xylan degradation</keyword>
<keyword evidence="3" id="KW-0964">Secreted</keyword>
<reference evidence="10 11" key="1">
    <citation type="submission" date="2013-03" db="EMBL/GenBank/DDBJ databases">
        <title>The Genome Sequence of Cladophialophora psammophila CBS 110553.</title>
        <authorList>
            <consortium name="The Broad Institute Genomics Platform"/>
            <person name="Cuomo C."/>
            <person name="de Hoog S."/>
            <person name="Gorbushina A."/>
            <person name="Walker B."/>
            <person name="Young S.K."/>
            <person name="Zeng Q."/>
            <person name="Gargeya S."/>
            <person name="Fitzgerald M."/>
            <person name="Haas B."/>
            <person name="Abouelleil A."/>
            <person name="Allen A.W."/>
            <person name="Alvarado L."/>
            <person name="Arachchi H.M."/>
            <person name="Berlin A.M."/>
            <person name="Chapman S.B."/>
            <person name="Gainer-Dewar J."/>
            <person name="Goldberg J."/>
            <person name="Griggs A."/>
            <person name="Gujja S."/>
            <person name="Hansen M."/>
            <person name="Howarth C."/>
            <person name="Imamovic A."/>
            <person name="Ireland A."/>
            <person name="Larimer J."/>
            <person name="McCowan C."/>
            <person name="Murphy C."/>
            <person name="Pearson M."/>
            <person name="Poon T.W."/>
            <person name="Priest M."/>
            <person name="Roberts A."/>
            <person name="Saif S."/>
            <person name="Shea T."/>
            <person name="Sisk P."/>
            <person name="Sykes S."/>
            <person name="Wortman J."/>
            <person name="Nusbaum C."/>
            <person name="Birren B."/>
        </authorList>
    </citation>
    <scope>NUCLEOTIDE SEQUENCE [LARGE SCALE GENOMIC DNA]</scope>
    <source>
        <strain evidence="10 11">CBS 110553</strain>
    </source>
</reference>
<comment type="caution">
    <text evidence="10">The sequence shown here is derived from an EMBL/GenBank/DDBJ whole genome shotgun (WGS) entry which is preliminary data.</text>
</comment>
<keyword evidence="5" id="KW-0732">Signal</keyword>
<dbReference type="PANTHER" id="PTHR38050:SF2">
    <property type="entry name" value="FERULOYL ESTERASE C-RELATED"/>
    <property type="match status" value="1"/>
</dbReference>
<dbReference type="AlphaFoldDB" id="W9WA35"/>
<sequence>MFVSDLLNYMRDNYCVDNFRIYATGKSSGGGLVDELACSPGHGGDFTAFAMGAAVIYTEADGSGCTPARSPMPILELHGTNDSTANYNGDTSHGAPLPSIRSVFRTWATRNGYGPSPVPVIDQLQSNKAYYTQYDCGAKVSVVVGYNVTGQGHDWISTQYKADNQGEHCAN</sequence>
<proteinExistence type="predicted"/>
<dbReference type="InterPro" id="IPR043595">
    <property type="entry name" value="FaeB/C/D"/>
</dbReference>
<keyword evidence="11" id="KW-1185">Reference proteome</keyword>
<dbReference type="OrthoDB" id="424610at2759"/>
<evidence type="ECO:0000256" key="3">
    <source>
        <dbReference type="ARBA" id="ARBA00022525"/>
    </source>
</evidence>
<evidence type="ECO:0000256" key="7">
    <source>
        <dbReference type="ARBA" id="ARBA00023277"/>
    </source>
</evidence>
<evidence type="ECO:0000256" key="1">
    <source>
        <dbReference type="ARBA" id="ARBA00004613"/>
    </source>
</evidence>
<dbReference type="HOGENOM" id="CLU_027551_3_0_1"/>
<dbReference type="Proteomes" id="UP000019471">
    <property type="component" value="Unassembled WGS sequence"/>
</dbReference>
<keyword evidence="6" id="KW-0378">Hydrolase</keyword>
<protein>
    <recommendedName>
        <fullName evidence="2">feruloyl esterase</fullName>
        <ecNumber evidence="2">3.1.1.73</ecNumber>
    </recommendedName>
</protein>
<dbReference type="GO" id="GO:0030600">
    <property type="term" value="F:feruloyl esterase activity"/>
    <property type="evidence" value="ECO:0007669"/>
    <property type="project" value="UniProtKB-EC"/>
</dbReference>
<evidence type="ECO:0000256" key="4">
    <source>
        <dbReference type="ARBA" id="ARBA00022651"/>
    </source>
</evidence>
<evidence type="ECO:0000256" key="6">
    <source>
        <dbReference type="ARBA" id="ARBA00022801"/>
    </source>
</evidence>